<evidence type="ECO:0008006" key="6">
    <source>
        <dbReference type="Google" id="ProtNLM"/>
    </source>
</evidence>
<keyword evidence="2" id="KW-0472">Membrane</keyword>
<dbReference type="EMBL" id="OZ037953">
    <property type="protein sequence ID" value="CAL1698171.1"/>
    <property type="molecule type" value="Genomic_DNA"/>
</dbReference>
<accession>A0ABP1CR83</accession>
<dbReference type="Gene3D" id="1.50.10.20">
    <property type="match status" value="1"/>
</dbReference>
<protein>
    <recommendedName>
        <fullName evidence="6">Glycoside hydrolase family 76 protein</fullName>
    </recommendedName>
</protein>
<feature type="chain" id="PRO_5047240315" description="Glycoside hydrolase family 76 protein" evidence="3">
    <location>
        <begin position="18"/>
        <end position="577"/>
    </location>
</feature>
<evidence type="ECO:0000313" key="4">
    <source>
        <dbReference type="EMBL" id="CAL1698171.1"/>
    </source>
</evidence>
<keyword evidence="2" id="KW-1133">Transmembrane helix</keyword>
<name>A0ABP1CR83_9APHY</name>
<keyword evidence="2" id="KW-0812">Transmembrane</keyword>
<evidence type="ECO:0000256" key="2">
    <source>
        <dbReference type="SAM" id="Phobius"/>
    </source>
</evidence>
<keyword evidence="3" id="KW-0732">Signal</keyword>
<keyword evidence="5" id="KW-1185">Reference proteome</keyword>
<proteinExistence type="predicted"/>
<feature type="compositionally biased region" description="Low complexity" evidence="1">
    <location>
        <begin position="400"/>
        <end position="415"/>
    </location>
</feature>
<dbReference type="InterPro" id="IPR008928">
    <property type="entry name" value="6-hairpin_glycosidase_sf"/>
</dbReference>
<reference evidence="5" key="1">
    <citation type="submission" date="2024-04" db="EMBL/GenBank/DDBJ databases">
        <authorList>
            <person name="Shaw F."/>
            <person name="Minotto A."/>
        </authorList>
    </citation>
    <scope>NUCLEOTIDE SEQUENCE [LARGE SCALE GENOMIC DNA]</scope>
</reference>
<dbReference type="Proteomes" id="UP001497453">
    <property type="component" value="Chromosome 10"/>
</dbReference>
<evidence type="ECO:0000256" key="3">
    <source>
        <dbReference type="SAM" id="SignalP"/>
    </source>
</evidence>
<feature type="signal peptide" evidence="3">
    <location>
        <begin position="1"/>
        <end position="17"/>
    </location>
</feature>
<sequence length="577" mass="62056">MLSPLLYLLISRVFVLGQDLSIPTGWRSPNSSRSWNERVQIAQALLDTMIPMYDATSGRLNNLTYGQNGHMLSSIALHDLVSGNQDNNVIVSNWLGANAAALSRGSGVLMSPAKHCTSWALAAMNAYRAYGRDLFLSTATAVWNQINDGCVITADDATKGSHPIKTVTLPAQCNGTSVVGGVFLYGTNPTNLWVNVDTIGAFMTLSSLLLEATGNGTYSDSAGQSFQFIRSHLYDGNIIRDRIDLATCTQMDLQSSNSGFVIEGLSVYVNTTSNGPASDLLKDLIPSAMKFAQWTGSDGIVFENDNAFETANKGTYIRGLHEAWSRLDKNSDLAKLIQSYVIVQYNALLDLAKSPNNNFYSMSWGGPQATRLLPSGQYFAASVLNSGLAMTDNSTTGFVSTYESPLSTSEPPTSSGKPTPTMDISAARHHISTGLIVGATLGGLALVTILILIPLCLIRSGRKARVRSILDTRGMHPYLDRRWSARIAEGEAIPYPLLLSTMAPSGSLPFRDKAHPVLPPPANPPDHQENSEQDSIPELLNQLNRAMAHGRSMNIVTSGSTAGSSISAPPEYNHVVL</sequence>
<feature type="region of interest" description="Disordered" evidence="1">
    <location>
        <begin position="400"/>
        <end position="420"/>
    </location>
</feature>
<gene>
    <name evidence="4" type="ORF">GFSPODELE1_LOCUS2030</name>
</gene>
<dbReference type="SUPFAM" id="SSF48208">
    <property type="entry name" value="Six-hairpin glycosidases"/>
    <property type="match status" value="1"/>
</dbReference>
<organism evidence="4 5">
    <name type="scientific">Somion occarium</name>
    <dbReference type="NCBI Taxonomy" id="3059160"/>
    <lineage>
        <taxon>Eukaryota</taxon>
        <taxon>Fungi</taxon>
        <taxon>Dikarya</taxon>
        <taxon>Basidiomycota</taxon>
        <taxon>Agaricomycotina</taxon>
        <taxon>Agaricomycetes</taxon>
        <taxon>Polyporales</taxon>
        <taxon>Cerrenaceae</taxon>
        <taxon>Somion</taxon>
    </lineage>
</organism>
<feature type="region of interest" description="Disordered" evidence="1">
    <location>
        <begin position="510"/>
        <end position="533"/>
    </location>
</feature>
<evidence type="ECO:0000313" key="5">
    <source>
        <dbReference type="Proteomes" id="UP001497453"/>
    </source>
</evidence>
<feature type="transmembrane region" description="Helical" evidence="2">
    <location>
        <begin position="435"/>
        <end position="458"/>
    </location>
</feature>
<evidence type="ECO:0000256" key="1">
    <source>
        <dbReference type="SAM" id="MobiDB-lite"/>
    </source>
</evidence>